<dbReference type="Pfam" id="PF22561">
    <property type="entry name" value="HisKin-conflict"/>
    <property type="match status" value="1"/>
</dbReference>
<evidence type="ECO:0000313" key="2">
    <source>
        <dbReference type="EMBL" id="MBD8489739.1"/>
    </source>
</evidence>
<accession>A0ABR9AQ61</accession>
<dbReference type="EMBL" id="JACYTQ010000004">
    <property type="protein sequence ID" value="MBD8489739.1"/>
    <property type="molecule type" value="Genomic_DNA"/>
</dbReference>
<keyword evidence="3" id="KW-1185">Reference proteome</keyword>
<name>A0ABR9AQ61_9BACT</name>
<evidence type="ECO:0000259" key="1">
    <source>
        <dbReference type="Pfam" id="PF22561"/>
    </source>
</evidence>
<reference evidence="2 3" key="1">
    <citation type="submission" date="2020-09" db="EMBL/GenBank/DDBJ databases">
        <title>Echinicola sp. CAU 1574 isolated from sand of Sido Beach.</title>
        <authorList>
            <person name="Kim W."/>
        </authorList>
    </citation>
    <scope>NUCLEOTIDE SEQUENCE [LARGE SCALE GENOMIC DNA]</scope>
    <source>
        <strain evidence="2 3">CAU 1574</strain>
    </source>
</reference>
<feature type="domain" description="Histidine Kinase" evidence="1">
    <location>
        <begin position="77"/>
        <end position="402"/>
    </location>
</feature>
<dbReference type="InterPro" id="IPR054731">
    <property type="entry name" value="HisKin-conflict"/>
</dbReference>
<dbReference type="RefSeq" id="WP_192010624.1">
    <property type="nucleotide sequence ID" value="NZ_JACYTQ010000004.1"/>
</dbReference>
<organism evidence="2 3">
    <name type="scientific">Echinicola arenosa</name>
    <dbReference type="NCBI Taxonomy" id="2774144"/>
    <lineage>
        <taxon>Bacteria</taxon>
        <taxon>Pseudomonadati</taxon>
        <taxon>Bacteroidota</taxon>
        <taxon>Cytophagia</taxon>
        <taxon>Cytophagales</taxon>
        <taxon>Cyclobacteriaceae</taxon>
        <taxon>Echinicola</taxon>
    </lineage>
</organism>
<proteinExistence type="predicted"/>
<dbReference type="Proteomes" id="UP000647133">
    <property type="component" value="Unassembled WGS sequence"/>
</dbReference>
<gene>
    <name evidence="2" type="ORF">IFO69_13360</name>
</gene>
<comment type="caution">
    <text evidence="2">The sequence shown here is derived from an EMBL/GenBank/DDBJ whole genome shotgun (WGS) entry which is preliminary data.</text>
</comment>
<sequence length="407" mass="47883">MAKNKYDFIKELLDDKKLNQSQRERILALASKEISLEGSLEERVQKIEEIIYNQSNETRVLQTEKLSKSEGLSLPKYIDPYHLYKFLFEYNQNPVLRSTCHDIDSEELKKINEYCESESYDFKKHRKNIIEAFIEHEKKFFAPGKAKALIRGYLTGKDYKGNPLKKGWSFTDEIKINWSSDKLFEWVTKNPNTPPNLNENIAADQEIELFNIEPQIDSPITNEPIQSFTQLVLHFKNLFHLKSGSQGLRAILERVNSMEKWNEKVEFDIPNKDFPNNLEHFTDVDKLVTAYDSLLRLIIQQHQRDERPKVKLRLYQESQKVYLSIHHLNGQYNKTVQNCIDRPHGRDYKNLISLKINGLCNLYLKADFGNQEFATINLWNGKELEAQKLNRFIGVEHILEFPKIKES</sequence>
<evidence type="ECO:0000313" key="3">
    <source>
        <dbReference type="Proteomes" id="UP000647133"/>
    </source>
</evidence>
<protein>
    <recommendedName>
        <fullName evidence="1">Histidine Kinase domain-containing protein</fullName>
    </recommendedName>
</protein>